<dbReference type="GeneID" id="28965919"/>
<reference evidence="3" key="3">
    <citation type="submission" date="2024-02" db="EMBL/GenBank/DDBJ databases">
        <title>Comparative genomics of Cryptococcus and Kwoniella reveals pathogenesis evolution and contrasting modes of karyotype evolution via chromosome fusion or intercentromeric recombination.</title>
        <authorList>
            <person name="Coelho M.A."/>
            <person name="David-Palma M."/>
            <person name="Shea T."/>
            <person name="Bowers K."/>
            <person name="McGinley-Smith S."/>
            <person name="Mohammad A.W."/>
            <person name="Gnirke A."/>
            <person name="Yurkov A.M."/>
            <person name="Nowrousian M."/>
            <person name="Sun S."/>
            <person name="Cuomo C.A."/>
            <person name="Heitman J."/>
        </authorList>
    </citation>
    <scope>NUCLEOTIDE SEQUENCE</scope>
    <source>
        <strain evidence="3">CBS 10117</strain>
    </source>
</reference>
<evidence type="ECO:0000313" key="3">
    <source>
        <dbReference type="EMBL" id="WWC59096.1"/>
    </source>
</evidence>
<name>A0A1A6AD75_9TREE</name>
<feature type="compositionally biased region" description="Polar residues" evidence="1">
    <location>
        <begin position="19"/>
        <end position="36"/>
    </location>
</feature>
<dbReference type="AlphaFoldDB" id="A0A1A6AD75"/>
<keyword evidence="4" id="KW-1185">Reference proteome</keyword>
<sequence>MPPRKGQKQKHKVLLDSFDFQSPPQESESDNPTASPIDTEWDGTEYTEVEGLFWTWKEAQEDAWIELRALGYDDETDLDLDVEEDVIDDEEEQFHVTIEGDEEVFKWYITKDQIRTPTVEIGVLK</sequence>
<dbReference type="KEGG" id="kdj:28965919"/>
<gene>
    <name evidence="2" type="ORF">I303_02220</name>
    <name evidence="3" type="ORF">I303_101644</name>
</gene>
<organism evidence="2">
    <name type="scientific">Kwoniella dejecticola CBS 10117</name>
    <dbReference type="NCBI Taxonomy" id="1296121"/>
    <lineage>
        <taxon>Eukaryota</taxon>
        <taxon>Fungi</taxon>
        <taxon>Dikarya</taxon>
        <taxon>Basidiomycota</taxon>
        <taxon>Agaricomycotina</taxon>
        <taxon>Tremellomycetes</taxon>
        <taxon>Tremellales</taxon>
        <taxon>Cryptococcaceae</taxon>
        <taxon>Kwoniella</taxon>
    </lineage>
</organism>
<feature type="compositionally biased region" description="Basic residues" evidence="1">
    <location>
        <begin position="1"/>
        <end position="12"/>
    </location>
</feature>
<evidence type="ECO:0000313" key="4">
    <source>
        <dbReference type="Proteomes" id="UP000078595"/>
    </source>
</evidence>
<feature type="region of interest" description="Disordered" evidence="1">
    <location>
        <begin position="1"/>
        <end position="42"/>
    </location>
</feature>
<dbReference type="EMBL" id="KI894028">
    <property type="protein sequence ID" value="OBR88004.1"/>
    <property type="molecule type" value="Genomic_DNA"/>
</dbReference>
<proteinExistence type="predicted"/>
<reference evidence="2" key="1">
    <citation type="submission" date="2013-07" db="EMBL/GenBank/DDBJ databases">
        <title>The Genome Sequence of Cryptococcus dejecticola CBS10117.</title>
        <authorList>
            <consortium name="The Broad Institute Genome Sequencing Platform"/>
            <person name="Cuomo C."/>
            <person name="Litvintseva A."/>
            <person name="Chen Y."/>
            <person name="Heitman J."/>
            <person name="Sun S."/>
            <person name="Springer D."/>
            <person name="Dromer F."/>
            <person name="Young S.K."/>
            <person name="Zeng Q."/>
            <person name="Gargeya S."/>
            <person name="Fitzgerald M."/>
            <person name="Abouelleil A."/>
            <person name="Alvarado L."/>
            <person name="Berlin A.M."/>
            <person name="Chapman S.B."/>
            <person name="Dewar J."/>
            <person name="Goldberg J."/>
            <person name="Griggs A."/>
            <person name="Gujja S."/>
            <person name="Hansen M."/>
            <person name="Howarth C."/>
            <person name="Imamovic A."/>
            <person name="Larimer J."/>
            <person name="McCowan C."/>
            <person name="Murphy C."/>
            <person name="Pearson M."/>
            <person name="Priest M."/>
            <person name="Roberts A."/>
            <person name="Saif S."/>
            <person name="Shea T."/>
            <person name="Sykes S."/>
            <person name="Wortman J."/>
            <person name="Nusbaum C."/>
            <person name="Birren B."/>
        </authorList>
    </citation>
    <scope>NUCLEOTIDE SEQUENCE [LARGE SCALE GENOMIC DNA]</scope>
    <source>
        <strain evidence="2">CBS 10117</strain>
    </source>
</reference>
<evidence type="ECO:0000313" key="2">
    <source>
        <dbReference type="EMBL" id="OBR88004.1"/>
    </source>
</evidence>
<dbReference type="EMBL" id="CP144531">
    <property type="protein sequence ID" value="WWC59096.1"/>
    <property type="molecule type" value="Genomic_DNA"/>
</dbReference>
<reference evidence="3" key="2">
    <citation type="submission" date="2013-07" db="EMBL/GenBank/DDBJ databases">
        <authorList>
            <consortium name="The Broad Institute Genome Sequencing Platform"/>
            <person name="Cuomo C."/>
            <person name="Litvintseva A."/>
            <person name="Chen Y."/>
            <person name="Heitman J."/>
            <person name="Sun S."/>
            <person name="Springer D."/>
            <person name="Dromer F."/>
            <person name="Young S.K."/>
            <person name="Zeng Q."/>
            <person name="Gargeya S."/>
            <person name="Fitzgerald M."/>
            <person name="Abouelleil A."/>
            <person name="Alvarado L."/>
            <person name="Berlin A.M."/>
            <person name="Chapman S.B."/>
            <person name="Dewar J."/>
            <person name="Goldberg J."/>
            <person name="Griggs A."/>
            <person name="Gujja S."/>
            <person name="Hansen M."/>
            <person name="Howarth C."/>
            <person name="Imamovic A."/>
            <person name="Larimer J."/>
            <person name="McCowan C."/>
            <person name="Murphy C."/>
            <person name="Pearson M."/>
            <person name="Priest M."/>
            <person name="Roberts A."/>
            <person name="Saif S."/>
            <person name="Shea T."/>
            <person name="Sykes S."/>
            <person name="Wortman J."/>
            <person name="Nusbaum C."/>
            <person name="Birren B."/>
        </authorList>
    </citation>
    <scope>NUCLEOTIDE SEQUENCE</scope>
    <source>
        <strain evidence="3">CBS 10117</strain>
    </source>
</reference>
<evidence type="ECO:0000256" key="1">
    <source>
        <dbReference type="SAM" id="MobiDB-lite"/>
    </source>
</evidence>
<dbReference type="Proteomes" id="UP000078595">
    <property type="component" value="Chromosome 2"/>
</dbReference>
<protein>
    <submittedName>
        <fullName evidence="2">Uncharacterized protein</fullName>
    </submittedName>
</protein>
<accession>A0A1A6AD75</accession>
<dbReference type="VEuPathDB" id="FungiDB:I303_02220"/>
<dbReference type="RefSeq" id="XP_018265846.1">
    <property type="nucleotide sequence ID" value="XM_018405565.1"/>
</dbReference>